<keyword evidence="2" id="KW-1185">Reference proteome</keyword>
<reference evidence="2" key="1">
    <citation type="journal article" date="2022" name="Mol. Ecol. Resour.">
        <title>The genomes of chicory, endive, great burdock and yacon provide insights into Asteraceae palaeo-polyploidization history and plant inulin production.</title>
        <authorList>
            <person name="Fan W."/>
            <person name="Wang S."/>
            <person name="Wang H."/>
            <person name="Wang A."/>
            <person name="Jiang F."/>
            <person name="Liu H."/>
            <person name="Zhao H."/>
            <person name="Xu D."/>
            <person name="Zhang Y."/>
        </authorList>
    </citation>
    <scope>NUCLEOTIDE SEQUENCE [LARGE SCALE GENOMIC DNA]</scope>
    <source>
        <strain evidence="2">cv. Punajuju</strain>
    </source>
</reference>
<sequence length="879" mass="98965">MSLLEKFGMTGDSKVKVPMAFGTKLTPSLEKPAANITLYRQMIGSLLYLTSSRPDIMFVRTISLGLWYPSESGFFVQEFSDADLGVCGLDQKSTSGGCQLLDGKLVSWKSGKQTCVSLSTAEAEYIAATSSTSQIIWIQNQLRDYEISMKRIPLYCDSESAIRICHNPVQHSKTKHIALRYHFIKDLVEDGNIEIHFVRSTDQLTDIFTKTLPEVTFNHILQGHGMMEAESFIVVPHGRITQMESLDSHLALIHEEPGPVSQSHMELIVGSCANDHHRPPPPPVPDLYEVELFVLHQESWWDRLQVGITGVDGMNRFSALPLKTDGNHTSTSESLLIPKEEIVARDPSAFIKRSLKPSSLVGSSSANDNTSSTLMLKIKANQNMVIDLNSSHYSEAIHPMIECLKYSRISKALTESASNPIASWGLPPYWNALFTILFKSFSKRTTGTDSASKLFYSFFYGLYHDVNLDFGSIMWIQFVHSVNYKLRHTEISCVRFWSLVVHKTIVRHDIHVMTDSVMAVIPTLPTATFVTTKVEDFKFIGTIPMAMTSRVPSDIKCVVDYSQKTPFIIRPLDEKHQVAFDKLENPKKVVKRKGRSAASDTEKPAKRSRRLRKLVMPHHSEDKHSDYQHIINPLEDDMDDNDEISTTEKSPPQKSPPDNSPPRKSPSPERTTNPSPKYQDPNSEEEHEDVLIYDDQDDMADYIESPFNDFRDSHQSNNVKMTLVIQGFADTLKAEKEALATLRSELKKENSELASSLEAKAETLREDLAMENEFMDLLASKTTKIQVLKADLKHTTAVLSFAVSQTQAIRSCVNNIDSFIRRALEEDDLILTPYVRGHITNKLHPVLLFFSKIKGVSEDIAVPKQGGDENTEDEPNLNK</sequence>
<gene>
    <name evidence="1" type="ORF">L2E82_44775</name>
</gene>
<protein>
    <submittedName>
        <fullName evidence="1">Uncharacterized protein</fullName>
    </submittedName>
</protein>
<comment type="caution">
    <text evidence="1">The sequence shown here is derived from an EMBL/GenBank/DDBJ whole genome shotgun (WGS) entry which is preliminary data.</text>
</comment>
<evidence type="ECO:0000313" key="1">
    <source>
        <dbReference type="EMBL" id="KAI3700156.1"/>
    </source>
</evidence>
<evidence type="ECO:0000313" key="2">
    <source>
        <dbReference type="Proteomes" id="UP001055811"/>
    </source>
</evidence>
<accession>A0ACB8ZRP3</accession>
<proteinExistence type="predicted"/>
<organism evidence="1 2">
    <name type="scientific">Cichorium intybus</name>
    <name type="common">Chicory</name>
    <dbReference type="NCBI Taxonomy" id="13427"/>
    <lineage>
        <taxon>Eukaryota</taxon>
        <taxon>Viridiplantae</taxon>
        <taxon>Streptophyta</taxon>
        <taxon>Embryophyta</taxon>
        <taxon>Tracheophyta</taxon>
        <taxon>Spermatophyta</taxon>
        <taxon>Magnoliopsida</taxon>
        <taxon>eudicotyledons</taxon>
        <taxon>Gunneridae</taxon>
        <taxon>Pentapetalae</taxon>
        <taxon>asterids</taxon>
        <taxon>campanulids</taxon>
        <taxon>Asterales</taxon>
        <taxon>Asteraceae</taxon>
        <taxon>Cichorioideae</taxon>
        <taxon>Cichorieae</taxon>
        <taxon>Cichoriinae</taxon>
        <taxon>Cichorium</taxon>
    </lineage>
</organism>
<reference evidence="1 2" key="2">
    <citation type="journal article" date="2022" name="Mol. Ecol. Resour.">
        <title>The genomes of chicory, endive, great burdock and yacon provide insights into Asteraceae paleo-polyploidization history and plant inulin production.</title>
        <authorList>
            <person name="Fan W."/>
            <person name="Wang S."/>
            <person name="Wang H."/>
            <person name="Wang A."/>
            <person name="Jiang F."/>
            <person name="Liu H."/>
            <person name="Zhao H."/>
            <person name="Xu D."/>
            <person name="Zhang Y."/>
        </authorList>
    </citation>
    <scope>NUCLEOTIDE SEQUENCE [LARGE SCALE GENOMIC DNA]</scope>
    <source>
        <strain evidence="2">cv. Punajuju</strain>
        <tissue evidence="1">Leaves</tissue>
    </source>
</reference>
<dbReference type="EMBL" id="CM042016">
    <property type="protein sequence ID" value="KAI3700156.1"/>
    <property type="molecule type" value="Genomic_DNA"/>
</dbReference>
<name>A0ACB8ZRP3_CICIN</name>
<dbReference type="Proteomes" id="UP001055811">
    <property type="component" value="Linkage Group LG08"/>
</dbReference>